<feature type="compositionally biased region" description="Basic residues" evidence="1">
    <location>
        <begin position="1"/>
        <end position="20"/>
    </location>
</feature>
<name>A0A6C0BFB4_9ZZZZ</name>
<feature type="region of interest" description="Disordered" evidence="1">
    <location>
        <begin position="64"/>
        <end position="94"/>
    </location>
</feature>
<dbReference type="EMBL" id="MN739154">
    <property type="protein sequence ID" value="QHS91005.1"/>
    <property type="molecule type" value="Genomic_DNA"/>
</dbReference>
<feature type="region of interest" description="Disordered" evidence="1">
    <location>
        <begin position="1"/>
        <end position="31"/>
    </location>
</feature>
<sequence>MARHTKRSSRRQKRHSRTRVRGAGYMDGPDWIKGAPGNLIHNSYSGPQTSFSPLKDCTGNPMSHRSGWIPSGTDMSVRGGLPGMRGGKRRRKRGGAAMPFMATLDHFKDTSANGVITPPPTSFPAPNGAGGSIAQPVIAAPHGGVIPPGAQMPGVSSQVVPPIQKGGRYGFFPGMGPLNPANGVGTTPGPFGRIPCEAGTYNPLNPNPDNIQRLITAPMTPPYVTMPPMNTMRGGGSNMAGSPVDGGSSYSVANFPTVQVGAADSMRYYAPTAGYGHAYQTFKAPSPVPALMLNTPYDARAFNQACIKTGGSRKRRTRRMHRTRGGAPVAFDAGKFAPATVSQVDSRYDFDGSRKGLPVKFGGSRKKRHHKRSRRTHRK</sequence>
<dbReference type="AlphaFoldDB" id="A0A6C0BFB4"/>
<reference evidence="2" key="1">
    <citation type="journal article" date="2020" name="Nature">
        <title>Giant virus diversity and host interactions through global metagenomics.</title>
        <authorList>
            <person name="Schulz F."/>
            <person name="Roux S."/>
            <person name="Paez-Espino D."/>
            <person name="Jungbluth S."/>
            <person name="Walsh D.A."/>
            <person name="Denef V.J."/>
            <person name="McMahon K.D."/>
            <person name="Konstantinidis K.T."/>
            <person name="Eloe-Fadrosh E.A."/>
            <person name="Kyrpides N.C."/>
            <person name="Woyke T."/>
        </authorList>
    </citation>
    <scope>NUCLEOTIDE SEQUENCE</scope>
    <source>
        <strain evidence="2">GVMAG-M-3300013004-44</strain>
    </source>
</reference>
<proteinExistence type="predicted"/>
<protein>
    <submittedName>
        <fullName evidence="2">Uncharacterized protein</fullName>
    </submittedName>
</protein>
<feature type="region of interest" description="Disordered" evidence="1">
    <location>
        <begin position="347"/>
        <end position="379"/>
    </location>
</feature>
<feature type="compositionally biased region" description="Basic residues" evidence="1">
    <location>
        <begin position="363"/>
        <end position="379"/>
    </location>
</feature>
<organism evidence="2">
    <name type="scientific">viral metagenome</name>
    <dbReference type="NCBI Taxonomy" id="1070528"/>
    <lineage>
        <taxon>unclassified sequences</taxon>
        <taxon>metagenomes</taxon>
        <taxon>organismal metagenomes</taxon>
    </lineage>
</organism>
<evidence type="ECO:0000256" key="1">
    <source>
        <dbReference type="SAM" id="MobiDB-lite"/>
    </source>
</evidence>
<accession>A0A6C0BFB4</accession>
<evidence type="ECO:0000313" key="2">
    <source>
        <dbReference type="EMBL" id="QHS91005.1"/>
    </source>
</evidence>